<accession>A0ABW1CHW7</accession>
<keyword evidence="2" id="KW-1185">Reference proteome</keyword>
<protein>
    <submittedName>
        <fullName evidence="1">Uncharacterized protein</fullName>
    </submittedName>
</protein>
<dbReference type="RefSeq" id="WP_379514487.1">
    <property type="nucleotide sequence ID" value="NZ_JBHSPA010000017.1"/>
</dbReference>
<reference evidence="2" key="1">
    <citation type="journal article" date="2019" name="Int. J. Syst. Evol. Microbiol.">
        <title>The Global Catalogue of Microorganisms (GCM) 10K type strain sequencing project: providing services to taxonomists for standard genome sequencing and annotation.</title>
        <authorList>
            <consortium name="The Broad Institute Genomics Platform"/>
            <consortium name="The Broad Institute Genome Sequencing Center for Infectious Disease"/>
            <person name="Wu L."/>
            <person name="Ma J."/>
        </authorList>
    </citation>
    <scope>NUCLEOTIDE SEQUENCE [LARGE SCALE GENOMIC DNA]</scope>
    <source>
        <strain evidence="2">CCUG 53903</strain>
    </source>
</reference>
<evidence type="ECO:0000313" key="2">
    <source>
        <dbReference type="Proteomes" id="UP001596058"/>
    </source>
</evidence>
<evidence type="ECO:0000313" key="1">
    <source>
        <dbReference type="EMBL" id="MFC5824967.1"/>
    </source>
</evidence>
<organism evidence="1 2">
    <name type="scientific">Nonomuraea insulae</name>
    <dbReference type="NCBI Taxonomy" id="1616787"/>
    <lineage>
        <taxon>Bacteria</taxon>
        <taxon>Bacillati</taxon>
        <taxon>Actinomycetota</taxon>
        <taxon>Actinomycetes</taxon>
        <taxon>Streptosporangiales</taxon>
        <taxon>Streptosporangiaceae</taxon>
        <taxon>Nonomuraea</taxon>
    </lineage>
</organism>
<comment type="caution">
    <text evidence="1">The sequence shown here is derived from an EMBL/GenBank/DDBJ whole genome shotgun (WGS) entry which is preliminary data.</text>
</comment>
<dbReference type="Proteomes" id="UP001596058">
    <property type="component" value="Unassembled WGS sequence"/>
</dbReference>
<dbReference type="EMBL" id="JBHSPA010000017">
    <property type="protein sequence ID" value="MFC5824967.1"/>
    <property type="molecule type" value="Genomic_DNA"/>
</dbReference>
<sequence>MNRDDSFYAWAAQDATQGSCGVTAEPDLAQRRIREALARLAPDAAGMVEKVRLDRSAHQPSYIHVTVLSRYGAASDCGPP</sequence>
<gene>
    <name evidence="1" type="ORF">ACFPZ3_13990</name>
</gene>
<name>A0ABW1CHW7_9ACTN</name>
<proteinExistence type="predicted"/>